<evidence type="ECO:0000256" key="4">
    <source>
        <dbReference type="ARBA" id="ARBA00022824"/>
    </source>
</evidence>
<dbReference type="GO" id="GO:0016323">
    <property type="term" value="C:basolateral plasma membrane"/>
    <property type="evidence" value="ECO:0007669"/>
    <property type="project" value="TreeGrafter"/>
</dbReference>
<keyword evidence="2" id="KW-0813">Transport</keyword>
<dbReference type="InterPro" id="IPR015816">
    <property type="entry name" value="Vitellinogen_b-sht_N"/>
</dbReference>
<keyword evidence="4" id="KW-0256">Endoplasmic reticulum</keyword>
<dbReference type="InterPro" id="IPR011030">
    <property type="entry name" value="Lipovitellin_superhlx_dom"/>
</dbReference>
<dbReference type="PANTHER" id="PTHR13024">
    <property type="entry name" value="MICROSOMAL TRIGLYCERIDE TRANSFER PROTEIN, LARGE SUBUNIT"/>
    <property type="match status" value="1"/>
</dbReference>
<comment type="subcellular location">
    <subcellularLocation>
        <location evidence="1">Endoplasmic reticulum</location>
    </subcellularLocation>
</comment>
<dbReference type="InterPro" id="IPR039988">
    <property type="entry name" value="MTTP"/>
</dbReference>
<evidence type="ECO:0000256" key="3">
    <source>
        <dbReference type="ARBA" id="ARBA00022729"/>
    </source>
</evidence>
<dbReference type="Ensembl" id="ENSSANT00000088744.1">
    <property type="protein sequence ID" value="ENSSANP00000083504.1"/>
    <property type="gene ID" value="ENSSANG00000041391.1"/>
</dbReference>
<dbReference type="GO" id="GO:0042157">
    <property type="term" value="P:lipoprotein metabolic process"/>
    <property type="evidence" value="ECO:0007669"/>
    <property type="project" value="TreeGrafter"/>
</dbReference>
<evidence type="ECO:0000313" key="9">
    <source>
        <dbReference type="Ensembl" id="ENSSANP00000083504.1"/>
    </source>
</evidence>
<dbReference type="Gene3D" id="1.25.10.20">
    <property type="entry name" value="Vitellinogen, superhelical"/>
    <property type="match status" value="1"/>
</dbReference>
<organism evidence="9 10">
    <name type="scientific">Sinocyclocheilus anshuiensis</name>
    <dbReference type="NCBI Taxonomy" id="1608454"/>
    <lineage>
        <taxon>Eukaryota</taxon>
        <taxon>Metazoa</taxon>
        <taxon>Chordata</taxon>
        <taxon>Craniata</taxon>
        <taxon>Vertebrata</taxon>
        <taxon>Euteleostomi</taxon>
        <taxon>Actinopterygii</taxon>
        <taxon>Neopterygii</taxon>
        <taxon>Teleostei</taxon>
        <taxon>Ostariophysi</taxon>
        <taxon>Cypriniformes</taxon>
        <taxon>Cyprinidae</taxon>
        <taxon>Cyprininae</taxon>
        <taxon>Sinocyclocheilus</taxon>
    </lineage>
</organism>
<name>A0A671RJG6_9TELE</name>
<dbReference type="PROSITE" id="PS51211">
    <property type="entry name" value="VITELLOGENIN"/>
    <property type="match status" value="1"/>
</dbReference>
<dbReference type="SUPFAM" id="SSF56968">
    <property type="entry name" value="Lipovitellin-phosvitin complex, beta-sheet shell regions"/>
    <property type="match status" value="1"/>
</dbReference>
<dbReference type="Gene3D" id="2.30.230.10">
    <property type="entry name" value="Lipovitellin, beta-sheet shell regions, chain A"/>
    <property type="match status" value="1"/>
</dbReference>
<proteinExistence type="predicted"/>
<keyword evidence="6" id="KW-1015">Disulfide bond</keyword>
<evidence type="ECO:0000259" key="8">
    <source>
        <dbReference type="PROSITE" id="PS51211"/>
    </source>
</evidence>
<dbReference type="GO" id="GO:0005794">
    <property type="term" value="C:Golgi apparatus"/>
    <property type="evidence" value="ECO:0007669"/>
    <property type="project" value="TreeGrafter"/>
</dbReference>
<dbReference type="SMART" id="SM00638">
    <property type="entry name" value="LPD_N"/>
    <property type="match status" value="1"/>
</dbReference>
<dbReference type="GO" id="GO:0042632">
    <property type="term" value="P:cholesterol homeostasis"/>
    <property type="evidence" value="ECO:0007669"/>
    <property type="project" value="TreeGrafter"/>
</dbReference>
<keyword evidence="10" id="KW-1185">Reference proteome</keyword>
<keyword evidence="5" id="KW-0445">Lipid transport</keyword>
<dbReference type="InterPro" id="IPR015819">
    <property type="entry name" value="Lipid_transp_b-sht_shell"/>
</dbReference>
<comment type="caution">
    <text evidence="7">Lacks conserved residue(s) required for the propagation of feature annotation.</text>
</comment>
<dbReference type="GO" id="GO:0005548">
    <property type="term" value="F:phospholipid transporter activity"/>
    <property type="evidence" value="ECO:0007669"/>
    <property type="project" value="InterPro"/>
</dbReference>
<evidence type="ECO:0000256" key="5">
    <source>
        <dbReference type="ARBA" id="ARBA00023055"/>
    </source>
</evidence>
<dbReference type="FunFam" id="1.25.10.20:FF:000001">
    <property type="entry name" value="microsomal triglyceride transfer protein large subunit"/>
    <property type="match status" value="1"/>
</dbReference>
<protein>
    <submittedName>
        <fullName evidence="9">Microsomal triglyceride transfer protein large subunit-like</fullName>
    </submittedName>
</protein>
<evidence type="ECO:0000256" key="6">
    <source>
        <dbReference type="ARBA" id="ARBA00023157"/>
    </source>
</evidence>
<dbReference type="InterPro" id="IPR045811">
    <property type="entry name" value="MTP_lip-bd"/>
</dbReference>
<accession>A0A671RJG6</accession>
<evidence type="ECO:0000256" key="2">
    <source>
        <dbReference type="ARBA" id="ARBA00022448"/>
    </source>
</evidence>
<reference evidence="9" key="2">
    <citation type="submission" date="2025-09" db="UniProtKB">
        <authorList>
            <consortium name="Ensembl"/>
        </authorList>
    </citation>
    <scope>IDENTIFICATION</scope>
</reference>
<feature type="domain" description="Vitellogenin" evidence="8">
    <location>
        <begin position="16"/>
        <end position="652"/>
    </location>
</feature>
<dbReference type="GO" id="GO:0005783">
    <property type="term" value="C:endoplasmic reticulum"/>
    <property type="evidence" value="ECO:0007669"/>
    <property type="project" value="UniProtKB-SubCell"/>
</dbReference>
<dbReference type="SUPFAM" id="SSF48431">
    <property type="entry name" value="Lipovitellin-phosvitin complex, superhelical domain"/>
    <property type="match status" value="1"/>
</dbReference>
<dbReference type="AlphaFoldDB" id="A0A671RJG6"/>
<evidence type="ECO:0000256" key="7">
    <source>
        <dbReference type="PROSITE-ProRule" id="PRU00557"/>
    </source>
</evidence>
<reference evidence="9" key="1">
    <citation type="submission" date="2025-08" db="UniProtKB">
        <authorList>
            <consortium name="Ensembl"/>
        </authorList>
    </citation>
    <scope>IDENTIFICATION</scope>
</reference>
<keyword evidence="3" id="KW-0732">Signal</keyword>
<dbReference type="GO" id="GO:0008289">
    <property type="term" value="F:lipid binding"/>
    <property type="evidence" value="ECO:0007669"/>
    <property type="project" value="InterPro"/>
</dbReference>
<sequence length="876" mass="96808">SCHASKIISASAGPRIDNDKLYKYSYSTEVGLNRPTGSTRGNAGFRIGSDVDISLVWRNPEIQDEQLIRVQISNVQVESAGKRSRKNNIFHGSSAESILGKVRLEALQRPFMVLWKMGKVIIHFIMYHKNAEPATIKNLKRGVASMLMMQLKSGKMLEVNDASGKCLVEYKAAKDQVIRIKHLDTCKTQEMGFTTHSPVLGVSGKSASETVITLENGIIKSADVEETHTLSNKLLKYFLISHRQSLTLKKIEVGPAEVAGKDAASVVKSLDDKLMSVGVMVEKVKTKCKGCPTLMDTWKAVRSQLEPDSLSKAKAPRSFLTLLHSLRKASKSEILTVLRNCSKTVLPQLVDAVTSAQTSSSLAAILEFLDFSKKEGLVLQERFLYACGFASHPTETMLQSLLELSQGKIGSTDIKESTVIIMGALLRKLCLKGACEVPTVVKVKEMLLAGPDSTRVESEVQMYLLALKNALLPEGVPVLAKYAESEVGAFSTIAITALQRYNRELITPEVKKMLNRIYHQNQHIYEKNVRAAAADVIMNSSPSYMEVKNLLLSIGHLPHEMNKYMLSKVQDILRFEMPACKLVRQVMKDMVSHNYDRFSKTGSSSAFSGFMARTADVTCTYNLDILYSGSGTLRRSNMNIYGQSHNALLHGLQVTIEAQGLESLIAATPDEGEEDLESFAGMSALLFDVQLRPVTFFKGYSDLMSKMFSMSGDPINVVKGLILLTDHSQVIPLQSGLRASAEFQGGLAIDISGGMEFSLWYRESKTSVNNRGALVVIGNVTVDTDFVSAGVEVGFETEATLDFITTVQFSEYPFLVCMQMDKTTFPFREMVSKQEKLPSGQTFSSKRSRDQLVPGSEFPLHLENSNMCKKVFEQAW</sequence>
<dbReference type="FunFam" id="2.30.230.10:FF:000001">
    <property type="entry name" value="Microsomal triglyceride transfer protein large subunit"/>
    <property type="match status" value="1"/>
</dbReference>
<dbReference type="Proteomes" id="UP000472260">
    <property type="component" value="Unassembled WGS sequence"/>
</dbReference>
<gene>
    <name evidence="9" type="primary">LOC107665974</name>
</gene>
<dbReference type="Pfam" id="PF19444">
    <property type="entry name" value="MTP_lip_bd"/>
    <property type="match status" value="1"/>
</dbReference>
<dbReference type="PANTHER" id="PTHR13024:SF1">
    <property type="entry name" value="MICROSOMAL TRIGLYCERIDE TRANSFER PROTEIN LARGE SUBUNIT"/>
    <property type="match status" value="1"/>
</dbReference>
<dbReference type="GO" id="GO:0120013">
    <property type="term" value="F:lipid transfer activity"/>
    <property type="evidence" value="ECO:0007669"/>
    <property type="project" value="UniProtKB-ARBA"/>
</dbReference>
<dbReference type="Pfam" id="PF01347">
    <property type="entry name" value="Vitellogenin_N"/>
    <property type="match status" value="1"/>
</dbReference>
<evidence type="ECO:0000313" key="10">
    <source>
        <dbReference type="Proteomes" id="UP000472260"/>
    </source>
</evidence>
<evidence type="ECO:0000256" key="1">
    <source>
        <dbReference type="ARBA" id="ARBA00004240"/>
    </source>
</evidence>
<dbReference type="InterPro" id="IPR001747">
    <property type="entry name" value="Vitellogenin_N"/>
</dbReference>